<evidence type="ECO:0000256" key="3">
    <source>
        <dbReference type="ARBA" id="ARBA00038874"/>
    </source>
</evidence>
<dbReference type="EC" id="2.7.1.82" evidence="3"/>
<accession>A0A152A2Y7</accession>
<name>A0A152A2Y7_TIELA</name>
<dbReference type="InParanoid" id="A0A152A2Y7"/>
<evidence type="ECO:0000256" key="2">
    <source>
        <dbReference type="ARBA" id="ARBA00038211"/>
    </source>
</evidence>
<gene>
    <name evidence="4" type="ORF">DLAC_02615</name>
</gene>
<dbReference type="FunCoup" id="A0A152A2Y7">
    <property type="interactions" value="138"/>
</dbReference>
<sequence length="358" mass="41967">MYEDLLLPQPSHVQTQVHHLPDENADNDEGSKALLQIMKELVDDNLNHEITFKPMVGGVTNTLFKSSFTNNKGNNKSVIIRLYGKGSENLIDRKAESHIQYLLSKNGVGPRFYGTFENGCIYGYIEGDQLQLEDLANRDKLKLIASEVSRWHSLDLDDLNREPAAFRYVRSWIKTSVHSLETLGDIGLDLDYYIKESEHLIEFLKNRYQNESKHVTFCHNDLIPRNMIYDNDNDQVRFIDFEYSGYNYRGYDLGNFFCEFSGLDLDYSRYPTEETQKLFLKYYLSFQHGYNDISMVDSNELHQLYIEANHFTLVSHLMWGFWGIVQSANSTIDFDYIDYSKKRFKQYDLVKNKVFDLK</sequence>
<dbReference type="GO" id="GO:0006646">
    <property type="term" value="P:phosphatidylethanolamine biosynthetic process"/>
    <property type="evidence" value="ECO:0007669"/>
    <property type="project" value="TreeGrafter"/>
</dbReference>
<evidence type="ECO:0000256" key="1">
    <source>
        <dbReference type="ARBA" id="ARBA00037883"/>
    </source>
</evidence>
<keyword evidence="5" id="KW-1185">Reference proteome</keyword>
<dbReference type="AlphaFoldDB" id="A0A152A2Y7"/>
<comment type="pathway">
    <text evidence="1">Phospholipid metabolism; phosphatidylethanolamine biosynthesis; phosphatidylethanolamine from ethanolamine: step 1/3.</text>
</comment>
<comment type="similarity">
    <text evidence="2">Belongs to the choline/ethanolamine kinase family.</text>
</comment>
<dbReference type="Gene3D" id="3.90.1200.10">
    <property type="match status" value="1"/>
</dbReference>
<dbReference type="Gene3D" id="3.30.200.20">
    <property type="entry name" value="Phosphorylase Kinase, domain 1"/>
    <property type="match status" value="1"/>
</dbReference>
<dbReference type="GO" id="GO:0005737">
    <property type="term" value="C:cytoplasm"/>
    <property type="evidence" value="ECO:0007669"/>
    <property type="project" value="TreeGrafter"/>
</dbReference>
<dbReference type="EMBL" id="LODT01000013">
    <property type="protein sequence ID" value="KYR00596.1"/>
    <property type="molecule type" value="Genomic_DNA"/>
</dbReference>
<dbReference type="OMA" id="FALIPKY"/>
<dbReference type="STRING" id="361077.A0A152A2Y7"/>
<dbReference type="OrthoDB" id="10267235at2759"/>
<dbReference type="SUPFAM" id="SSF56112">
    <property type="entry name" value="Protein kinase-like (PK-like)"/>
    <property type="match status" value="1"/>
</dbReference>
<proteinExistence type="inferred from homology"/>
<dbReference type="Proteomes" id="UP000076078">
    <property type="component" value="Unassembled WGS sequence"/>
</dbReference>
<comment type="caution">
    <text evidence="4">The sequence shown here is derived from an EMBL/GenBank/DDBJ whole genome shotgun (WGS) entry which is preliminary data.</text>
</comment>
<evidence type="ECO:0000313" key="5">
    <source>
        <dbReference type="Proteomes" id="UP000076078"/>
    </source>
</evidence>
<protein>
    <recommendedName>
        <fullName evidence="3">ethanolamine kinase</fullName>
        <ecNumber evidence="3">2.7.1.82</ecNumber>
    </recommendedName>
</protein>
<dbReference type="PANTHER" id="PTHR22603:SF66">
    <property type="entry name" value="ETHANOLAMINE KINASE"/>
    <property type="match status" value="1"/>
</dbReference>
<organism evidence="4 5">
    <name type="scientific">Tieghemostelium lacteum</name>
    <name type="common">Slime mold</name>
    <name type="synonym">Dictyostelium lacteum</name>
    <dbReference type="NCBI Taxonomy" id="361077"/>
    <lineage>
        <taxon>Eukaryota</taxon>
        <taxon>Amoebozoa</taxon>
        <taxon>Evosea</taxon>
        <taxon>Eumycetozoa</taxon>
        <taxon>Dictyostelia</taxon>
        <taxon>Dictyosteliales</taxon>
        <taxon>Raperosteliaceae</taxon>
        <taxon>Tieghemostelium</taxon>
    </lineage>
</organism>
<dbReference type="Pfam" id="PF01633">
    <property type="entry name" value="Choline_kinase"/>
    <property type="match status" value="1"/>
</dbReference>
<dbReference type="GO" id="GO:0004305">
    <property type="term" value="F:ethanolamine kinase activity"/>
    <property type="evidence" value="ECO:0007669"/>
    <property type="project" value="UniProtKB-EC"/>
</dbReference>
<dbReference type="CDD" id="cd05157">
    <property type="entry name" value="ETNK_euk"/>
    <property type="match status" value="1"/>
</dbReference>
<dbReference type="PANTHER" id="PTHR22603">
    <property type="entry name" value="CHOLINE/ETHANOALAMINE KINASE"/>
    <property type="match status" value="1"/>
</dbReference>
<evidence type="ECO:0000313" key="4">
    <source>
        <dbReference type="EMBL" id="KYR00596.1"/>
    </source>
</evidence>
<dbReference type="InterPro" id="IPR011009">
    <property type="entry name" value="Kinase-like_dom_sf"/>
</dbReference>
<reference evidence="4 5" key="1">
    <citation type="submission" date="2015-12" db="EMBL/GenBank/DDBJ databases">
        <title>Dictyostelia acquired genes for synthesis and detection of signals that induce cell-type specialization by lateral gene transfer from prokaryotes.</title>
        <authorList>
            <person name="Gloeckner G."/>
            <person name="Schaap P."/>
        </authorList>
    </citation>
    <scope>NUCLEOTIDE SEQUENCE [LARGE SCALE GENOMIC DNA]</scope>
    <source>
        <strain evidence="4 5">TK</strain>
    </source>
</reference>